<dbReference type="Proteomes" id="UP000308730">
    <property type="component" value="Unassembled WGS sequence"/>
</dbReference>
<keyword evidence="2" id="KW-1185">Reference proteome</keyword>
<accession>A0A4S4LZ75</accession>
<dbReference type="Gene3D" id="1.20.1050.10">
    <property type="match status" value="1"/>
</dbReference>
<organism evidence="1 2">
    <name type="scientific">Antrodiella citrinella</name>
    <dbReference type="NCBI Taxonomy" id="2447956"/>
    <lineage>
        <taxon>Eukaryota</taxon>
        <taxon>Fungi</taxon>
        <taxon>Dikarya</taxon>
        <taxon>Basidiomycota</taxon>
        <taxon>Agaricomycotina</taxon>
        <taxon>Agaricomycetes</taxon>
        <taxon>Polyporales</taxon>
        <taxon>Steccherinaceae</taxon>
        <taxon>Antrodiella</taxon>
    </lineage>
</organism>
<dbReference type="AlphaFoldDB" id="A0A4S4LZ75"/>
<reference evidence="1 2" key="1">
    <citation type="submission" date="2019-02" db="EMBL/GenBank/DDBJ databases">
        <title>Genome sequencing of the rare red list fungi Antrodiella citrinella (Flaviporus citrinellus).</title>
        <authorList>
            <person name="Buettner E."/>
            <person name="Kellner H."/>
        </authorList>
    </citation>
    <scope>NUCLEOTIDE SEQUENCE [LARGE SCALE GENOMIC DNA]</scope>
    <source>
        <strain evidence="1 2">DSM 108506</strain>
    </source>
</reference>
<dbReference type="EMBL" id="SGPM01000616">
    <property type="protein sequence ID" value="THH18009.1"/>
    <property type="molecule type" value="Genomic_DNA"/>
</dbReference>
<protein>
    <submittedName>
        <fullName evidence="1">Uncharacterized protein</fullName>
    </submittedName>
</protein>
<name>A0A4S4LZ75_9APHY</name>
<proteinExistence type="predicted"/>
<comment type="caution">
    <text evidence="1">The sequence shown here is derived from an EMBL/GenBank/DDBJ whole genome shotgun (WGS) entry which is preliminary data.</text>
</comment>
<evidence type="ECO:0000313" key="2">
    <source>
        <dbReference type="Proteomes" id="UP000308730"/>
    </source>
</evidence>
<gene>
    <name evidence="1" type="ORF">EUX98_g9026</name>
</gene>
<feature type="non-terminal residue" evidence="1">
    <location>
        <position position="245"/>
    </location>
</feature>
<evidence type="ECO:0000313" key="1">
    <source>
        <dbReference type="EMBL" id="THH18009.1"/>
    </source>
</evidence>
<dbReference type="OrthoDB" id="422574at2759"/>
<sequence>MLKIFKAIEFLCIDGIQVDCRNPSEEDGQQPEPTQHPSQLSTLRHLCLKGVVLPTKSGYSDLADILNCISNLPVDLTELTLSLAWVLPLVPGSDFSDAQIKRLITYYSWDILDSYLVEFSSRSISPVKVVVNILSNIFMITPDIMLPRADARVYGMYLITVNVRQSGLDVQFVNSIKDGQDAGPVRWGIEPLTADIREPWNANVAYLAGEGFNFEKDFPTIYKWHQKLLEIPGIKASLAENLKAR</sequence>